<proteinExistence type="predicted"/>
<protein>
    <submittedName>
        <fullName evidence="1">Uncharacterized protein</fullName>
    </submittedName>
</protein>
<keyword evidence="2" id="KW-1185">Reference proteome</keyword>
<sequence length="83" mass="9558">MTDSTLLSAKLTFMFWHWRMKVEVCGSRTGCWPNRQKLLSPRTCFKQFMSSALASDLGKTNFLMKLNIWFSCARIECVALSSI</sequence>
<reference evidence="1 2" key="1">
    <citation type="journal article" date="2018" name="Sci. Rep.">
        <title>Genomic signatures of local adaptation to the degree of environmental predictability in rotifers.</title>
        <authorList>
            <person name="Franch-Gras L."/>
            <person name="Hahn C."/>
            <person name="Garcia-Roger E.M."/>
            <person name="Carmona M.J."/>
            <person name="Serra M."/>
            <person name="Gomez A."/>
        </authorList>
    </citation>
    <scope>NUCLEOTIDE SEQUENCE [LARGE SCALE GENOMIC DNA]</scope>
    <source>
        <strain evidence="1">HYR1</strain>
    </source>
</reference>
<gene>
    <name evidence="1" type="ORF">BpHYR1_032235</name>
</gene>
<organism evidence="1 2">
    <name type="scientific">Brachionus plicatilis</name>
    <name type="common">Marine rotifer</name>
    <name type="synonym">Brachionus muelleri</name>
    <dbReference type="NCBI Taxonomy" id="10195"/>
    <lineage>
        <taxon>Eukaryota</taxon>
        <taxon>Metazoa</taxon>
        <taxon>Spiralia</taxon>
        <taxon>Gnathifera</taxon>
        <taxon>Rotifera</taxon>
        <taxon>Eurotatoria</taxon>
        <taxon>Monogononta</taxon>
        <taxon>Pseudotrocha</taxon>
        <taxon>Ploima</taxon>
        <taxon>Brachionidae</taxon>
        <taxon>Brachionus</taxon>
    </lineage>
</organism>
<accession>A0A3M7T9D1</accession>
<dbReference type="EMBL" id="REGN01000063">
    <property type="protein sequence ID" value="RNA44704.1"/>
    <property type="molecule type" value="Genomic_DNA"/>
</dbReference>
<dbReference type="AlphaFoldDB" id="A0A3M7T9D1"/>
<evidence type="ECO:0000313" key="1">
    <source>
        <dbReference type="EMBL" id="RNA44704.1"/>
    </source>
</evidence>
<name>A0A3M7T9D1_BRAPC</name>
<comment type="caution">
    <text evidence="1">The sequence shown here is derived from an EMBL/GenBank/DDBJ whole genome shotgun (WGS) entry which is preliminary data.</text>
</comment>
<dbReference type="Proteomes" id="UP000276133">
    <property type="component" value="Unassembled WGS sequence"/>
</dbReference>
<evidence type="ECO:0000313" key="2">
    <source>
        <dbReference type="Proteomes" id="UP000276133"/>
    </source>
</evidence>